<proteinExistence type="predicted"/>
<protein>
    <submittedName>
        <fullName evidence="1">Uncharacterized protein</fullName>
    </submittedName>
</protein>
<dbReference type="EMBL" id="JAULSW010000001">
    <property type="protein sequence ID" value="KAK3393816.1"/>
    <property type="molecule type" value="Genomic_DNA"/>
</dbReference>
<sequence length="245" mass="26460">MQQKGVIRKKVLIWKGGGMKKLLSVSLAHRLPVGSSVAVTSGRGRRVWEGSLSRNMPLSRREMPRMRIIQIVRVCRKSLPGSPCHALPLEPPSESPFGHGLGSITATVACLVLPDGCFHGLAAVTDPHFANQLARSVHRPQATGPSDRLPRAEAPVDGSLTSLAAVDENAEEVLSGLTACCCLLHRHRHCVQKKKEKAGNHCRALQREGGIMSAWAFSYPPIMILLVGRGFGQSSSSCMYAVCNE</sequence>
<reference evidence="1" key="1">
    <citation type="journal article" date="2023" name="Mol. Phylogenet. Evol.">
        <title>Genome-scale phylogeny and comparative genomics of the fungal order Sordariales.</title>
        <authorList>
            <person name="Hensen N."/>
            <person name="Bonometti L."/>
            <person name="Westerberg I."/>
            <person name="Brannstrom I.O."/>
            <person name="Guillou S."/>
            <person name="Cros-Aarteil S."/>
            <person name="Calhoun S."/>
            <person name="Haridas S."/>
            <person name="Kuo A."/>
            <person name="Mondo S."/>
            <person name="Pangilinan J."/>
            <person name="Riley R."/>
            <person name="LaButti K."/>
            <person name="Andreopoulos B."/>
            <person name="Lipzen A."/>
            <person name="Chen C."/>
            <person name="Yan M."/>
            <person name="Daum C."/>
            <person name="Ng V."/>
            <person name="Clum A."/>
            <person name="Steindorff A."/>
            <person name="Ohm R.A."/>
            <person name="Martin F."/>
            <person name="Silar P."/>
            <person name="Natvig D.O."/>
            <person name="Lalanne C."/>
            <person name="Gautier V."/>
            <person name="Ament-Velasquez S.L."/>
            <person name="Kruys A."/>
            <person name="Hutchinson M.I."/>
            <person name="Powell A.J."/>
            <person name="Barry K."/>
            <person name="Miller A.N."/>
            <person name="Grigoriev I.V."/>
            <person name="Debuchy R."/>
            <person name="Gladieux P."/>
            <person name="Hiltunen Thoren M."/>
            <person name="Johannesson H."/>
        </authorList>
    </citation>
    <scope>NUCLEOTIDE SEQUENCE</scope>
    <source>
        <strain evidence="1">CBS 232.78</strain>
    </source>
</reference>
<accession>A0AAE0U7G1</accession>
<evidence type="ECO:0000313" key="2">
    <source>
        <dbReference type="Proteomes" id="UP001285441"/>
    </source>
</evidence>
<keyword evidence="2" id="KW-1185">Reference proteome</keyword>
<reference evidence="1" key="2">
    <citation type="submission" date="2023-06" db="EMBL/GenBank/DDBJ databases">
        <authorList>
            <consortium name="Lawrence Berkeley National Laboratory"/>
            <person name="Haridas S."/>
            <person name="Hensen N."/>
            <person name="Bonometti L."/>
            <person name="Westerberg I."/>
            <person name="Brannstrom I.O."/>
            <person name="Guillou S."/>
            <person name="Cros-Aarteil S."/>
            <person name="Calhoun S."/>
            <person name="Kuo A."/>
            <person name="Mondo S."/>
            <person name="Pangilinan J."/>
            <person name="Riley R."/>
            <person name="LaButti K."/>
            <person name="Andreopoulos B."/>
            <person name="Lipzen A."/>
            <person name="Chen C."/>
            <person name="Yanf M."/>
            <person name="Daum C."/>
            <person name="Ng V."/>
            <person name="Clum A."/>
            <person name="Steindorff A."/>
            <person name="Ohm R."/>
            <person name="Martin F."/>
            <person name="Silar P."/>
            <person name="Natvig D."/>
            <person name="Lalanne C."/>
            <person name="Gautier V."/>
            <person name="Ament-velasquez S.L."/>
            <person name="Kruys A."/>
            <person name="Hutchinson M.I."/>
            <person name="Powell A.J."/>
            <person name="Barry K."/>
            <person name="Miller A.N."/>
            <person name="Grigoriev I.V."/>
            <person name="Debuchy R."/>
            <person name="Gladieux P."/>
            <person name="Thoren M.H."/>
            <person name="Johannesson H."/>
        </authorList>
    </citation>
    <scope>NUCLEOTIDE SEQUENCE</scope>
    <source>
        <strain evidence="1">CBS 232.78</strain>
    </source>
</reference>
<gene>
    <name evidence="1" type="ORF">B0H63DRAFT_29068</name>
</gene>
<name>A0AAE0U7G1_9PEZI</name>
<evidence type="ECO:0000313" key="1">
    <source>
        <dbReference type="EMBL" id="KAK3393816.1"/>
    </source>
</evidence>
<dbReference type="Proteomes" id="UP001285441">
    <property type="component" value="Unassembled WGS sequence"/>
</dbReference>
<organism evidence="1 2">
    <name type="scientific">Podospora didyma</name>
    <dbReference type="NCBI Taxonomy" id="330526"/>
    <lineage>
        <taxon>Eukaryota</taxon>
        <taxon>Fungi</taxon>
        <taxon>Dikarya</taxon>
        <taxon>Ascomycota</taxon>
        <taxon>Pezizomycotina</taxon>
        <taxon>Sordariomycetes</taxon>
        <taxon>Sordariomycetidae</taxon>
        <taxon>Sordariales</taxon>
        <taxon>Podosporaceae</taxon>
        <taxon>Podospora</taxon>
    </lineage>
</organism>
<dbReference type="AlphaFoldDB" id="A0AAE0U7G1"/>
<comment type="caution">
    <text evidence="1">The sequence shown here is derived from an EMBL/GenBank/DDBJ whole genome shotgun (WGS) entry which is preliminary data.</text>
</comment>